<keyword evidence="18" id="KW-0449">Lipoprotein</keyword>
<evidence type="ECO:0000256" key="8">
    <source>
        <dbReference type="ARBA" id="ARBA00022548"/>
    </source>
</evidence>
<dbReference type="Proteomes" id="UP000527355">
    <property type="component" value="Unassembled WGS sequence"/>
</dbReference>
<evidence type="ECO:0000313" key="18">
    <source>
        <dbReference type="EMBL" id="KAF6307574.1"/>
    </source>
</evidence>
<evidence type="ECO:0000313" key="19">
    <source>
        <dbReference type="Proteomes" id="UP000527355"/>
    </source>
</evidence>
<keyword evidence="4" id="KW-0813">Transport</keyword>
<dbReference type="GO" id="GO:0005737">
    <property type="term" value="C:cytoplasm"/>
    <property type="evidence" value="ECO:0007669"/>
    <property type="project" value="UniProtKB-SubCell"/>
</dbReference>
<dbReference type="PANTHER" id="PTHR13769">
    <property type="entry name" value="APOLIPOPROTEIN B"/>
    <property type="match status" value="1"/>
</dbReference>
<dbReference type="GO" id="GO:0120020">
    <property type="term" value="F:cholesterol transfer activity"/>
    <property type="evidence" value="ECO:0007669"/>
    <property type="project" value="TreeGrafter"/>
</dbReference>
<sequence>MFVYEAKGTFTHRDISVEYKEDAKLQEYPDWKVEVRLDITSPVFTDVHIHCHAHENVFYSAASPAIGTVVLDLGSDNTTITYNFYYRPQSSPDKNLSIFKIEHRHPYSESNEKFQIKVNWEKESVSQLLSSLKDNVPKATGALYNYVNKCHQEYTGLNLREASLKLRRGLQNKAEETYQGALILIDKVDKTLEFKRVARGAARTYQLWNDKVQILYKDLLDQEGHIDLQRLQNKLTRFQLPGRASTNTADELSTLVMRGVGKILLQVHSNIHNGLEILLSYVQDLMEKSELIKDLKIKFPFDSRTLKLTNVTLEYGKQLNSFSQMVQRVLNALKSNKTTVILGDLQRYLEGVFEYIREEVNHLKMKRLTVIIKNIKHEIKLIFDSCIQYVSQFLKENLDLDFDKLDELVQNKFQEASEELEQLHRYIKALRKEYLDSSVVSWTLKYYEFEEKVINLVKKLVHALKYFHSKYIVNAADIASQLSSEAEQLVQQAIQKSLSILADADGKGKEKIVELFTSAQEIIKSWTAAMKEIISDYHQQFKYILQNFSDRLFLYYENFIAESLRLIDLSIQTYHMFLIYITGLLKQLQSTTVYDLSRYLKIAPGELTITF</sequence>
<dbReference type="GO" id="GO:0008201">
    <property type="term" value="F:heparin binding"/>
    <property type="evidence" value="ECO:0007669"/>
    <property type="project" value="UniProtKB-KW"/>
</dbReference>
<dbReference type="AlphaFoldDB" id="A0A7J7U421"/>
<evidence type="ECO:0000256" key="12">
    <source>
        <dbReference type="ARBA" id="ARBA00023055"/>
    </source>
</evidence>
<evidence type="ECO:0000256" key="7">
    <source>
        <dbReference type="ARBA" id="ARBA00022525"/>
    </source>
</evidence>
<dbReference type="Pfam" id="PF12491">
    <property type="entry name" value="ApoB100_C"/>
    <property type="match status" value="1"/>
</dbReference>
<dbReference type="GO" id="GO:0008203">
    <property type="term" value="P:cholesterol metabolic process"/>
    <property type="evidence" value="ECO:0007669"/>
    <property type="project" value="UniProtKB-KW"/>
</dbReference>
<keyword evidence="13" id="KW-0443">Lipid metabolism</keyword>
<keyword evidence="19" id="KW-1185">Reference proteome</keyword>
<proteinExistence type="predicted"/>
<dbReference type="GO" id="GO:0030301">
    <property type="term" value="P:cholesterol transport"/>
    <property type="evidence" value="ECO:0007669"/>
    <property type="project" value="TreeGrafter"/>
</dbReference>
<evidence type="ECO:0000256" key="14">
    <source>
        <dbReference type="ARBA" id="ARBA00023166"/>
    </source>
</evidence>
<dbReference type="GO" id="GO:0050750">
    <property type="term" value="F:low-density lipoprotein particle receptor binding"/>
    <property type="evidence" value="ECO:0007669"/>
    <property type="project" value="TreeGrafter"/>
</dbReference>
<accession>A0A7J7U421</accession>
<gene>
    <name evidence="18" type="ORF">mMyoMyo1_000841</name>
</gene>
<evidence type="ECO:0000256" key="13">
    <source>
        <dbReference type="ARBA" id="ARBA00023098"/>
    </source>
</evidence>
<evidence type="ECO:0000256" key="16">
    <source>
        <dbReference type="ARBA" id="ARBA00023313"/>
    </source>
</evidence>
<dbReference type="EMBL" id="JABWUV010000014">
    <property type="protein sequence ID" value="KAF6307574.1"/>
    <property type="molecule type" value="Genomic_DNA"/>
</dbReference>
<organism evidence="18 19">
    <name type="scientific">Myotis myotis</name>
    <name type="common">Greater mouse-eared bat</name>
    <name type="synonym">Vespertilio myotis</name>
    <dbReference type="NCBI Taxonomy" id="51298"/>
    <lineage>
        <taxon>Eukaryota</taxon>
        <taxon>Metazoa</taxon>
        <taxon>Chordata</taxon>
        <taxon>Craniata</taxon>
        <taxon>Vertebrata</taxon>
        <taxon>Euteleostomi</taxon>
        <taxon>Mammalia</taxon>
        <taxon>Eutheria</taxon>
        <taxon>Laurasiatheria</taxon>
        <taxon>Chiroptera</taxon>
        <taxon>Yangochiroptera</taxon>
        <taxon>Vespertilionidae</taxon>
        <taxon>Myotis</taxon>
    </lineage>
</organism>
<comment type="caution">
    <text evidence="18">The sequence shown here is derived from an EMBL/GenBank/DDBJ whole genome shotgun (WGS) entry which is preliminary data.</text>
</comment>
<evidence type="ECO:0000256" key="9">
    <source>
        <dbReference type="ARBA" id="ARBA00022674"/>
    </source>
</evidence>
<dbReference type="PANTHER" id="PTHR13769:SF1">
    <property type="entry name" value="APOLIPOPROTEIN B-100"/>
    <property type="match status" value="1"/>
</dbReference>
<comment type="subcellular location">
    <subcellularLocation>
        <location evidence="1">Cytoplasm</location>
    </subcellularLocation>
    <subcellularLocation>
        <location evidence="2">Lipid droplet</location>
    </subcellularLocation>
    <subcellularLocation>
        <location evidence="3">Secreted</location>
    </subcellularLocation>
</comment>
<dbReference type="GO" id="GO:0042632">
    <property type="term" value="P:cholesterol homeostasis"/>
    <property type="evidence" value="ECO:0007669"/>
    <property type="project" value="TreeGrafter"/>
</dbReference>
<keyword evidence="7" id="KW-0964">Secreted</keyword>
<protein>
    <submittedName>
        <fullName evidence="18">Apolipoprotein B</fullName>
    </submittedName>
</protein>
<dbReference type="GO" id="GO:0034359">
    <property type="term" value="C:mature chylomicron"/>
    <property type="evidence" value="ECO:0007669"/>
    <property type="project" value="TreeGrafter"/>
</dbReference>
<keyword evidence="5" id="KW-0963">Cytoplasm</keyword>
<dbReference type="GO" id="GO:0034362">
    <property type="term" value="C:low-density lipoprotein particle"/>
    <property type="evidence" value="ECO:0007669"/>
    <property type="project" value="UniProtKB-KW"/>
</dbReference>
<dbReference type="GO" id="GO:0042953">
    <property type="term" value="P:lipoprotein transport"/>
    <property type="evidence" value="ECO:0007669"/>
    <property type="project" value="TreeGrafter"/>
</dbReference>
<keyword evidence="11" id="KW-0427">LDL</keyword>
<evidence type="ECO:0000256" key="4">
    <source>
        <dbReference type="ARBA" id="ARBA00022448"/>
    </source>
</evidence>
<keyword evidence="16" id="KW-0850">VLDL</keyword>
<feature type="domain" description="Apolipoprotein B100 C-terminal" evidence="17">
    <location>
        <begin position="540"/>
        <end position="595"/>
    </location>
</feature>
<name>A0A7J7U421_MYOMY</name>
<dbReference type="GO" id="GO:0005811">
    <property type="term" value="C:lipid droplet"/>
    <property type="evidence" value="ECO:0007669"/>
    <property type="project" value="UniProtKB-SubCell"/>
</dbReference>
<evidence type="ECO:0000256" key="6">
    <source>
        <dbReference type="ARBA" id="ARBA00022513"/>
    </source>
</evidence>
<keyword evidence="10" id="KW-0551">Lipid droplet</keyword>
<dbReference type="InterPro" id="IPR052418">
    <property type="entry name" value="Apolipoprotein_B"/>
</dbReference>
<evidence type="ECO:0000256" key="15">
    <source>
        <dbReference type="ARBA" id="ARBA00023221"/>
    </source>
</evidence>
<evidence type="ECO:0000256" key="5">
    <source>
        <dbReference type="ARBA" id="ARBA00022490"/>
    </source>
</evidence>
<reference evidence="18 19" key="1">
    <citation type="journal article" date="2020" name="Nature">
        <title>Six reference-quality genomes reveal evolution of bat adaptations.</title>
        <authorList>
            <person name="Jebb D."/>
            <person name="Huang Z."/>
            <person name="Pippel M."/>
            <person name="Hughes G.M."/>
            <person name="Lavrichenko K."/>
            <person name="Devanna P."/>
            <person name="Winkler S."/>
            <person name="Jermiin L.S."/>
            <person name="Skirmuntt E.C."/>
            <person name="Katzourakis A."/>
            <person name="Burkitt-Gray L."/>
            <person name="Ray D.A."/>
            <person name="Sullivan K.A.M."/>
            <person name="Roscito J.G."/>
            <person name="Kirilenko B.M."/>
            <person name="Davalos L.M."/>
            <person name="Corthals A.P."/>
            <person name="Power M.L."/>
            <person name="Jones G."/>
            <person name="Ransome R.D."/>
            <person name="Dechmann D.K.N."/>
            <person name="Locatelli A.G."/>
            <person name="Puechmaille S.J."/>
            <person name="Fedrigo O."/>
            <person name="Jarvis E.D."/>
            <person name="Hiller M."/>
            <person name="Vernes S.C."/>
            <person name="Myers E.W."/>
            <person name="Teeling E.C."/>
        </authorList>
    </citation>
    <scope>NUCLEOTIDE SEQUENCE [LARGE SCALE GENOMIC DNA]</scope>
    <source>
        <strain evidence="18">MMyoMyo1</strain>
        <tissue evidence="18">Flight muscle</tissue>
    </source>
</reference>
<evidence type="ECO:0000256" key="2">
    <source>
        <dbReference type="ARBA" id="ARBA00004502"/>
    </source>
</evidence>
<keyword evidence="9" id="KW-0358">Heparin-binding</keyword>
<evidence type="ECO:0000259" key="17">
    <source>
        <dbReference type="Pfam" id="PF12491"/>
    </source>
</evidence>
<evidence type="ECO:0000256" key="11">
    <source>
        <dbReference type="ARBA" id="ARBA00022710"/>
    </source>
</evidence>
<keyword evidence="15" id="KW-0753">Steroid metabolism</keyword>
<dbReference type="GO" id="GO:0034361">
    <property type="term" value="C:very-low-density lipoprotein particle"/>
    <property type="evidence" value="ECO:0007669"/>
    <property type="project" value="UniProtKB-KW"/>
</dbReference>
<keyword evidence="6" id="KW-0162">Chylomicron</keyword>
<dbReference type="InterPro" id="IPR022176">
    <property type="entry name" value="ApoB100_C"/>
</dbReference>
<evidence type="ECO:0000256" key="1">
    <source>
        <dbReference type="ARBA" id="ARBA00004496"/>
    </source>
</evidence>
<evidence type="ECO:0000256" key="3">
    <source>
        <dbReference type="ARBA" id="ARBA00004613"/>
    </source>
</evidence>
<dbReference type="GO" id="GO:0006642">
    <property type="term" value="P:triglyceride mobilization"/>
    <property type="evidence" value="ECO:0007669"/>
    <property type="project" value="TreeGrafter"/>
</dbReference>
<dbReference type="VEuPathDB" id="HostDB:GeneID_118669238"/>
<keyword evidence="14" id="KW-1207">Sterol metabolism</keyword>
<keyword evidence="12" id="KW-0445">Lipid transport</keyword>
<keyword evidence="8" id="KW-0153">Cholesterol metabolism</keyword>
<evidence type="ECO:0000256" key="10">
    <source>
        <dbReference type="ARBA" id="ARBA00022677"/>
    </source>
</evidence>